<dbReference type="PROSITE" id="PS51257">
    <property type="entry name" value="PROKAR_LIPOPROTEIN"/>
    <property type="match status" value="1"/>
</dbReference>
<evidence type="ECO:0000313" key="4">
    <source>
        <dbReference type="Proteomes" id="UP000219329"/>
    </source>
</evidence>
<organism evidence="3 4">
    <name type="scientific">OM182 bacterium MED-G28</name>
    <dbReference type="NCBI Taxonomy" id="1986256"/>
    <lineage>
        <taxon>Bacteria</taxon>
        <taxon>Pseudomonadati</taxon>
        <taxon>Pseudomonadota</taxon>
        <taxon>Gammaproteobacteria</taxon>
        <taxon>OMG group</taxon>
        <taxon>OM182 clade</taxon>
    </lineage>
</organism>
<name>A0A2A5W7X8_9GAMM</name>
<dbReference type="AlphaFoldDB" id="A0A2A5W7X8"/>
<evidence type="ECO:0000256" key="2">
    <source>
        <dbReference type="SAM" id="SignalP"/>
    </source>
</evidence>
<keyword evidence="2" id="KW-0732">Signal</keyword>
<dbReference type="Proteomes" id="UP000219329">
    <property type="component" value="Unassembled WGS sequence"/>
</dbReference>
<evidence type="ECO:0000313" key="3">
    <source>
        <dbReference type="EMBL" id="PDH32580.1"/>
    </source>
</evidence>
<dbReference type="EMBL" id="NTJZ01000015">
    <property type="protein sequence ID" value="PDH32580.1"/>
    <property type="molecule type" value="Genomic_DNA"/>
</dbReference>
<feature type="chain" id="PRO_5012201855" description="Cytochrome c domain-containing protein" evidence="2">
    <location>
        <begin position="21"/>
        <end position="302"/>
    </location>
</feature>
<evidence type="ECO:0008006" key="5">
    <source>
        <dbReference type="Google" id="ProtNLM"/>
    </source>
</evidence>
<proteinExistence type="predicted"/>
<feature type="region of interest" description="Disordered" evidence="1">
    <location>
        <begin position="280"/>
        <end position="302"/>
    </location>
</feature>
<protein>
    <recommendedName>
        <fullName evidence="5">Cytochrome c domain-containing protein</fullName>
    </recommendedName>
</protein>
<gene>
    <name evidence="3" type="ORF">CNF02_11725</name>
</gene>
<evidence type="ECO:0000256" key="1">
    <source>
        <dbReference type="SAM" id="MobiDB-lite"/>
    </source>
</evidence>
<accession>A0A2A5W7X8</accession>
<sequence length="302" mass="32879">MISRSKSWLLLTAITLLVVACSEQESSPAMPSATQAGSGTSSSDTPKGLDYAFYKESVEPIFIRYRGGFVGSDTACVACHTVQANAPLGLVPLTEANGEVFWTEAQSQENFQNVAMLVNPSAPETSRLLMAPLAPTAGGESHSGGIFWDSTNHSEYRLISEWIASGDPNAGAEPIVDVDFAFFRSCVQPIFVNPIDNAMPCTECHSGQFAVPPPENSYWTVQQSEQAFEELLSFVDPGRPDYSRFLHKPLHPDAGGDLMHNGGRRWYSKDDPERQALEAWVRGDSTGDQCPSALQFDNPPRS</sequence>
<reference evidence="3 4" key="1">
    <citation type="submission" date="2017-08" db="EMBL/GenBank/DDBJ databases">
        <title>Fine stratification of microbial communities through a metagenomic profile of the photic zone.</title>
        <authorList>
            <person name="Haro-Moreno J.M."/>
            <person name="Lopez-Perez M."/>
            <person name="De La Torre J."/>
            <person name="Picazo A."/>
            <person name="Camacho A."/>
            <person name="Rodriguez-Valera F."/>
        </authorList>
    </citation>
    <scope>NUCLEOTIDE SEQUENCE [LARGE SCALE GENOMIC DNA]</scope>
    <source>
        <strain evidence="3">MED-G28</strain>
    </source>
</reference>
<feature type="signal peptide" evidence="2">
    <location>
        <begin position="1"/>
        <end position="20"/>
    </location>
</feature>
<comment type="caution">
    <text evidence="3">The sequence shown here is derived from an EMBL/GenBank/DDBJ whole genome shotgun (WGS) entry which is preliminary data.</text>
</comment>